<evidence type="ECO:0000256" key="2">
    <source>
        <dbReference type="SAM" id="MobiDB-lite"/>
    </source>
</evidence>
<dbReference type="Pfam" id="PF11905">
    <property type="entry name" value="DUF3425"/>
    <property type="match status" value="1"/>
</dbReference>
<name>A0A0D1YZ82_9EURO</name>
<dbReference type="PANTHER" id="PTHR37012:SF7">
    <property type="entry name" value="B-ZIP TRANSCRIPTION FACTOR (EUROFUNG)-RELATED"/>
    <property type="match status" value="1"/>
</dbReference>
<dbReference type="Proteomes" id="UP000053599">
    <property type="component" value="Unassembled WGS sequence"/>
</dbReference>
<dbReference type="PANTHER" id="PTHR37012">
    <property type="entry name" value="B-ZIP TRANSCRIPTION FACTOR (EUROFUNG)-RELATED"/>
    <property type="match status" value="1"/>
</dbReference>
<reference evidence="3 4" key="1">
    <citation type="submission" date="2015-01" db="EMBL/GenBank/DDBJ databases">
        <title>The Genome Sequence of Exophiala sideris CBS121828.</title>
        <authorList>
            <consortium name="The Broad Institute Genomics Platform"/>
            <person name="Cuomo C."/>
            <person name="de Hoog S."/>
            <person name="Gorbushina A."/>
            <person name="Stielow B."/>
            <person name="Teixiera M."/>
            <person name="Abouelleil A."/>
            <person name="Chapman S.B."/>
            <person name="Priest M."/>
            <person name="Young S.K."/>
            <person name="Wortman J."/>
            <person name="Nusbaum C."/>
            <person name="Birren B."/>
        </authorList>
    </citation>
    <scope>NUCLEOTIDE SEQUENCE [LARGE SCALE GENOMIC DNA]</scope>
    <source>
        <strain evidence="3 4">CBS 121828</strain>
    </source>
</reference>
<organism evidence="3 4">
    <name type="scientific">Exophiala sideris</name>
    <dbReference type="NCBI Taxonomy" id="1016849"/>
    <lineage>
        <taxon>Eukaryota</taxon>
        <taxon>Fungi</taxon>
        <taxon>Dikarya</taxon>
        <taxon>Ascomycota</taxon>
        <taxon>Pezizomycotina</taxon>
        <taxon>Eurotiomycetes</taxon>
        <taxon>Chaetothyriomycetidae</taxon>
        <taxon>Chaetothyriales</taxon>
        <taxon>Herpotrichiellaceae</taxon>
        <taxon>Exophiala</taxon>
    </lineage>
</organism>
<dbReference type="InterPro" id="IPR021833">
    <property type="entry name" value="DUF3425"/>
</dbReference>
<accession>A0A0D1YZ82</accession>
<keyword evidence="1" id="KW-0175">Coiled coil</keyword>
<dbReference type="SUPFAM" id="SSF57959">
    <property type="entry name" value="Leucine zipper domain"/>
    <property type="match status" value="1"/>
</dbReference>
<dbReference type="Gene3D" id="1.20.5.170">
    <property type="match status" value="1"/>
</dbReference>
<evidence type="ECO:0000313" key="4">
    <source>
        <dbReference type="Proteomes" id="UP000053599"/>
    </source>
</evidence>
<dbReference type="HOGENOM" id="CLU_028818_4_0_1"/>
<evidence type="ECO:0000256" key="1">
    <source>
        <dbReference type="SAM" id="Coils"/>
    </source>
</evidence>
<dbReference type="InterPro" id="IPR046347">
    <property type="entry name" value="bZIP_sf"/>
</dbReference>
<dbReference type="EMBL" id="KN846953">
    <property type="protein sequence ID" value="KIV80063.1"/>
    <property type="molecule type" value="Genomic_DNA"/>
</dbReference>
<evidence type="ECO:0008006" key="5">
    <source>
        <dbReference type="Google" id="ProtNLM"/>
    </source>
</evidence>
<dbReference type="CDD" id="cd14688">
    <property type="entry name" value="bZIP_YAP"/>
    <property type="match status" value="1"/>
</dbReference>
<evidence type="ECO:0000313" key="3">
    <source>
        <dbReference type="EMBL" id="KIV80063.1"/>
    </source>
</evidence>
<protein>
    <recommendedName>
        <fullName evidence="5">BZIP domain-containing protein</fullName>
    </recommendedName>
</protein>
<feature type="compositionally biased region" description="Basic and acidic residues" evidence="2">
    <location>
        <begin position="18"/>
        <end position="39"/>
    </location>
</feature>
<proteinExistence type="predicted"/>
<dbReference type="GO" id="GO:0003700">
    <property type="term" value="F:DNA-binding transcription factor activity"/>
    <property type="evidence" value="ECO:0007669"/>
    <property type="project" value="InterPro"/>
</dbReference>
<sequence length="458" mass="51892">MDTIMEAPMPTSTKSRRRDSDDSRAERKRVQDRLAQRATRERTKNRIAFLEQRLSSLEAGDKQGEIASLTRIIDNLQNDNHRLRNALLKMRTTIDSAILTTDDQSKDSKSLKQCGCSALSDCACSQEATTPTAVEQTDQPIDEQIVDDRHNSVSTDTSDVTDLVNANGSGTGLDIAFPQPAATGGLSGLENFFDFNPDTLLEMFEMGPSSMQGWGAAASPSPFDYRFPASETVKVAPDEDKWHVSNGAFISAMDSLKERVVTNTELDLHVPFKAAIWGWDNIGPEAQHPVWQALRQVDQRVFGTWTSKAQRVALMYVCQTLLQYRENPTKDNLARVPVFLRPRPSQEKIQHPAVIDFLIWPGLRDRLVFEHKKYTSTGTFSAAFVENFNFHWPYSDRDIFAYNPANNRYEVSKIFLEYAYNFKNWTMKPGFFKKFPEMQHDIAASDETVDYSRATWTG</sequence>
<gene>
    <name evidence="3" type="ORF">PV11_07592</name>
</gene>
<feature type="region of interest" description="Disordered" evidence="2">
    <location>
        <begin position="1"/>
        <end position="39"/>
    </location>
</feature>
<dbReference type="OrthoDB" id="5086080at2759"/>
<feature type="coiled-coil region" evidence="1">
    <location>
        <begin position="40"/>
        <end position="93"/>
    </location>
</feature>
<dbReference type="AlphaFoldDB" id="A0A0D1YZ82"/>